<evidence type="ECO:0000256" key="1">
    <source>
        <dbReference type="ARBA" id="ARBA00003180"/>
    </source>
</evidence>
<dbReference type="GeneID" id="62759716"/>
<keyword evidence="6 8" id="KW-0443">Lipid metabolism</keyword>
<dbReference type="PROSITE" id="PS50075">
    <property type="entry name" value="CARRIER"/>
    <property type="match status" value="1"/>
</dbReference>
<evidence type="ECO:0000256" key="8">
    <source>
        <dbReference type="HAMAP-Rule" id="MF_01217"/>
    </source>
</evidence>
<keyword evidence="5 8" id="KW-0276">Fatty acid metabolism</keyword>
<dbReference type="InterPro" id="IPR006162">
    <property type="entry name" value="Ppantetheine_attach_site"/>
</dbReference>
<organism evidence="12 13">
    <name type="scientific">Collinsella tanakaei YIT 12063</name>
    <dbReference type="NCBI Taxonomy" id="742742"/>
    <lineage>
        <taxon>Bacteria</taxon>
        <taxon>Bacillati</taxon>
        <taxon>Actinomycetota</taxon>
        <taxon>Coriobacteriia</taxon>
        <taxon>Coriobacteriales</taxon>
        <taxon>Coriobacteriaceae</taxon>
        <taxon>Collinsella</taxon>
    </lineage>
</organism>
<dbReference type="GO" id="GO:0031177">
    <property type="term" value="F:phosphopantetheine binding"/>
    <property type="evidence" value="ECO:0007669"/>
    <property type="project" value="InterPro"/>
</dbReference>
<dbReference type="PANTHER" id="PTHR20863">
    <property type="entry name" value="ACYL CARRIER PROTEIN"/>
    <property type="match status" value="1"/>
</dbReference>
<dbReference type="HAMAP" id="MF_01217">
    <property type="entry name" value="Acyl_carrier"/>
    <property type="match status" value="1"/>
</dbReference>
<evidence type="ECO:0000256" key="7">
    <source>
        <dbReference type="ARBA" id="ARBA00023160"/>
    </source>
</evidence>
<dbReference type="InterPro" id="IPR036736">
    <property type="entry name" value="ACP-like_sf"/>
</dbReference>
<dbReference type="PANTHER" id="PTHR20863:SF76">
    <property type="entry name" value="CARRIER DOMAIN-CONTAINING PROTEIN"/>
    <property type="match status" value="1"/>
</dbReference>
<name>G1WL22_9ACTN</name>
<dbReference type="SUPFAM" id="SSF47336">
    <property type="entry name" value="ACP-like"/>
    <property type="match status" value="1"/>
</dbReference>
<dbReference type="EMBL" id="ADLS01000029">
    <property type="protein sequence ID" value="EGX68834.1"/>
    <property type="molecule type" value="Genomic_DNA"/>
</dbReference>
<dbReference type="InterPro" id="IPR009081">
    <property type="entry name" value="PP-bd_ACP"/>
</dbReference>
<dbReference type="PROSITE" id="PS00012">
    <property type="entry name" value="PHOSPHOPANTETHEINE"/>
    <property type="match status" value="1"/>
</dbReference>
<dbReference type="NCBIfam" id="NF002148">
    <property type="entry name" value="PRK00982.1-2"/>
    <property type="match status" value="1"/>
</dbReference>
<evidence type="ECO:0000256" key="5">
    <source>
        <dbReference type="ARBA" id="ARBA00022832"/>
    </source>
</evidence>
<dbReference type="SMART" id="SM00823">
    <property type="entry name" value="PKS_PP"/>
    <property type="match status" value="1"/>
</dbReference>
<evidence type="ECO:0000259" key="11">
    <source>
        <dbReference type="PROSITE" id="PS50075"/>
    </source>
</evidence>
<keyword evidence="13" id="KW-1185">Reference proteome</keyword>
<dbReference type="GO" id="GO:0005829">
    <property type="term" value="C:cytosol"/>
    <property type="evidence" value="ECO:0007669"/>
    <property type="project" value="TreeGrafter"/>
</dbReference>
<dbReference type="InterPro" id="IPR020806">
    <property type="entry name" value="PKS_PP-bd"/>
</dbReference>
<accession>G1WL22</accession>
<comment type="similarity">
    <text evidence="8">Belongs to the acyl carrier protein (ACP) family.</text>
</comment>
<dbReference type="GO" id="GO:0000035">
    <property type="term" value="F:acyl binding"/>
    <property type="evidence" value="ECO:0007669"/>
    <property type="project" value="TreeGrafter"/>
</dbReference>
<comment type="caution">
    <text evidence="12">The sequence shown here is derived from an EMBL/GenBank/DDBJ whole genome shotgun (WGS) entry which is preliminary data.</text>
</comment>
<comment type="function">
    <text evidence="1 8 10">Carrier of the growing fatty acid chain in fatty acid biosynthesis.</text>
</comment>
<dbReference type="InterPro" id="IPR003231">
    <property type="entry name" value="ACP"/>
</dbReference>
<dbReference type="NCBIfam" id="TIGR00517">
    <property type="entry name" value="acyl_carrier"/>
    <property type="match status" value="1"/>
</dbReference>
<comment type="subcellular location">
    <subcellularLocation>
        <location evidence="8">Cytoplasm</location>
    </subcellularLocation>
</comment>
<dbReference type="HOGENOM" id="CLU_108696_5_1_11"/>
<dbReference type="AlphaFoldDB" id="G1WL22"/>
<comment type="pathway">
    <text evidence="8 10">Lipid metabolism; fatty acid biosynthesis.</text>
</comment>
<comment type="PTM">
    <text evidence="10">4'-phosphopantetheine is transferred from CoA to a specific serine of apo-ACP by acpS.</text>
</comment>
<keyword evidence="8" id="KW-0963">Cytoplasm</keyword>
<evidence type="ECO:0000256" key="6">
    <source>
        <dbReference type="ARBA" id="ARBA00023098"/>
    </source>
</evidence>
<evidence type="ECO:0000313" key="12">
    <source>
        <dbReference type="EMBL" id="EGX68834.1"/>
    </source>
</evidence>
<dbReference type="NCBIfam" id="NF002150">
    <property type="entry name" value="PRK00982.1-4"/>
    <property type="match status" value="1"/>
</dbReference>
<protein>
    <recommendedName>
        <fullName evidence="8 9">Acyl carrier protein</fullName>
        <shortName evidence="8">ACP</shortName>
    </recommendedName>
</protein>
<dbReference type="GO" id="GO:0009245">
    <property type="term" value="P:lipid A biosynthetic process"/>
    <property type="evidence" value="ECO:0007669"/>
    <property type="project" value="TreeGrafter"/>
</dbReference>
<keyword evidence="4 8" id="KW-0597">Phosphoprotein</keyword>
<dbReference type="Gene3D" id="1.10.1200.10">
    <property type="entry name" value="ACP-like"/>
    <property type="match status" value="1"/>
</dbReference>
<comment type="PTM">
    <text evidence="8">4'-phosphopantetheine is transferred from CoA to a specific serine of apo-ACP by AcpS. This modification is essential for activity because fatty acids are bound in thioester linkage to the sulfhydryl of the prosthetic group.</text>
</comment>
<feature type="modified residue" description="O-(pantetheine 4'-phosphoryl)serine" evidence="8">
    <location>
        <position position="37"/>
    </location>
</feature>
<dbReference type="STRING" id="742742.HMPREF9452_02035"/>
<dbReference type="RefSeq" id="WP_009142058.1">
    <property type="nucleotide sequence ID" value="NZ_JH126474.1"/>
</dbReference>
<evidence type="ECO:0000256" key="4">
    <source>
        <dbReference type="ARBA" id="ARBA00022553"/>
    </source>
</evidence>
<evidence type="ECO:0000313" key="13">
    <source>
        <dbReference type="Proteomes" id="UP000004830"/>
    </source>
</evidence>
<dbReference type="Pfam" id="PF00550">
    <property type="entry name" value="PP-binding"/>
    <property type="match status" value="1"/>
</dbReference>
<dbReference type="OrthoDB" id="9804551at2"/>
<sequence>MAFEFDKLASIISETLGCAPDKVVREAKLDEDLGADSLAAMELVMAVEEAFDIEITDTQLDQFKTVADLADYVEAQL</sequence>
<evidence type="ECO:0000256" key="3">
    <source>
        <dbReference type="ARBA" id="ARBA00022516"/>
    </source>
</evidence>
<dbReference type="eggNOG" id="COG0236">
    <property type="taxonomic scope" value="Bacteria"/>
</dbReference>
<reference evidence="12 13" key="1">
    <citation type="submission" date="2011-06" db="EMBL/GenBank/DDBJ databases">
        <title>The Genome Sequence of Collinsella tanakaei YIT 12063.</title>
        <authorList>
            <consortium name="The Broad Institute Genome Sequencing Platform"/>
            <person name="Earl A."/>
            <person name="Ward D."/>
            <person name="Feldgarden M."/>
            <person name="Gevers D."/>
            <person name="Morotomi M."/>
            <person name="Young S.K."/>
            <person name="Zeng Q."/>
            <person name="Gargeya S."/>
            <person name="Fitzgerald M."/>
            <person name="Haas B."/>
            <person name="Abouelleil A."/>
            <person name="Alvarado L."/>
            <person name="Arachchi H.M."/>
            <person name="Berlin A."/>
            <person name="Brown A."/>
            <person name="Chapman S.B."/>
            <person name="Chen Z."/>
            <person name="Dunbar C."/>
            <person name="Freedman E."/>
            <person name="Gearin G."/>
            <person name="Gellesch M."/>
            <person name="Goldberg J."/>
            <person name="Griggs A."/>
            <person name="Gujja S."/>
            <person name="Heiman D."/>
            <person name="Howarth C."/>
            <person name="Larson L."/>
            <person name="Lui A."/>
            <person name="MacDonald P.J.P."/>
            <person name="Mehta T."/>
            <person name="Montmayeur A."/>
            <person name="Murphy C."/>
            <person name="Neiman D."/>
            <person name="Pearson M."/>
            <person name="Priest M."/>
            <person name="Roberts A."/>
            <person name="Saif S."/>
            <person name="Shea T."/>
            <person name="Shenoy N."/>
            <person name="Sisk P."/>
            <person name="Stolte C."/>
            <person name="Sykes S."/>
            <person name="Wortman J."/>
            <person name="Nusbaum C."/>
            <person name="Birren B."/>
        </authorList>
    </citation>
    <scope>NUCLEOTIDE SEQUENCE [LARGE SCALE GENOMIC DNA]</scope>
    <source>
        <strain evidence="12 13">YIT 12063</strain>
    </source>
</reference>
<evidence type="ECO:0000256" key="2">
    <source>
        <dbReference type="ARBA" id="ARBA00022450"/>
    </source>
</evidence>
<keyword evidence="7 8" id="KW-0275">Fatty acid biosynthesis</keyword>
<keyword evidence="3 8" id="KW-0444">Lipid biosynthesis</keyword>
<feature type="domain" description="Carrier" evidence="11">
    <location>
        <begin position="2"/>
        <end position="77"/>
    </location>
</feature>
<dbReference type="GO" id="GO:0000036">
    <property type="term" value="F:acyl carrier activity"/>
    <property type="evidence" value="ECO:0007669"/>
    <property type="project" value="UniProtKB-UniRule"/>
</dbReference>
<dbReference type="UniPathway" id="UPA00094"/>
<dbReference type="PATRIC" id="fig|742742.3.peg.2014"/>
<dbReference type="GO" id="GO:0016020">
    <property type="term" value="C:membrane"/>
    <property type="evidence" value="ECO:0007669"/>
    <property type="project" value="GOC"/>
</dbReference>
<evidence type="ECO:0000256" key="10">
    <source>
        <dbReference type="RuleBase" id="RU003545"/>
    </source>
</evidence>
<keyword evidence="2 8" id="KW-0596">Phosphopantetheine</keyword>
<evidence type="ECO:0000256" key="9">
    <source>
        <dbReference type="NCBIfam" id="TIGR00517"/>
    </source>
</evidence>
<gene>
    <name evidence="8" type="primary">acpP</name>
    <name evidence="12" type="ORF">HMPREF9452_02035</name>
</gene>
<proteinExistence type="inferred from homology"/>
<dbReference type="Proteomes" id="UP000004830">
    <property type="component" value="Unassembled WGS sequence"/>
</dbReference>